<keyword evidence="9" id="KW-0503">Monooxygenase</keyword>
<dbReference type="SUPFAM" id="SSF57180">
    <property type="entry name" value="Cellulose-binding domain"/>
    <property type="match status" value="1"/>
</dbReference>
<evidence type="ECO:0000256" key="10">
    <source>
        <dbReference type="ARBA" id="ARBA00023157"/>
    </source>
</evidence>
<name>A0ABR3DSC5_NEUIN</name>
<dbReference type="PANTHER" id="PTHR33353:SF13">
    <property type="entry name" value="ENDOGLUCANASE II"/>
    <property type="match status" value="1"/>
</dbReference>
<comment type="catalytic activity">
    <reaction evidence="14">
        <text>[(1-&gt;4)-beta-D-glucosyl]n+m + reduced acceptor + O2 = 4-dehydro-beta-D-glucosyl-[(1-&gt;4)-beta-D-glucosyl]n-1 + [(1-&gt;4)-beta-D-glucosyl]m + acceptor + H2O.</text>
        <dbReference type="EC" id="1.14.99.56"/>
    </reaction>
</comment>
<comment type="similarity">
    <text evidence="13">Belongs to the polysaccharide monooxygenase AA9 family.</text>
</comment>
<proteinExistence type="inferred from homology"/>
<keyword evidence="5 17" id="KW-0732">Signal</keyword>
<keyword evidence="3" id="KW-0964">Secreted</keyword>
<evidence type="ECO:0000256" key="9">
    <source>
        <dbReference type="ARBA" id="ARBA00023033"/>
    </source>
</evidence>
<dbReference type="GO" id="GO:0016787">
    <property type="term" value="F:hydrolase activity"/>
    <property type="evidence" value="ECO:0007669"/>
    <property type="project" value="UniProtKB-KW"/>
</dbReference>
<dbReference type="InterPro" id="IPR049892">
    <property type="entry name" value="AA9"/>
</dbReference>
<dbReference type="PROSITE" id="PS00562">
    <property type="entry name" value="CBM1_1"/>
    <property type="match status" value="1"/>
</dbReference>
<keyword evidence="7" id="KW-0560">Oxidoreductase</keyword>
<evidence type="ECO:0000313" key="19">
    <source>
        <dbReference type="EMBL" id="KAL0475565.1"/>
    </source>
</evidence>
<dbReference type="EMBL" id="JAVLET010000001">
    <property type="protein sequence ID" value="KAL0475565.1"/>
    <property type="molecule type" value="Genomic_DNA"/>
</dbReference>
<evidence type="ECO:0000259" key="18">
    <source>
        <dbReference type="PROSITE" id="PS51164"/>
    </source>
</evidence>
<keyword evidence="12" id="KW-0624">Polysaccharide degradation</keyword>
<dbReference type="InterPro" id="IPR005103">
    <property type="entry name" value="AA9_LPMO"/>
</dbReference>
<evidence type="ECO:0000256" key="3">
    <source>
        <dbReference type="ARBA" id="ARBA00022525"/>
    </source>
</evidence>
<dbReference type="PANTHER" id="PTHR33353">
    <property type="entry name" value="PUTATIVE (AFU_ORTHOLOGUE AFUA_1G12560)-RELATED"/>
    <property type="match status" value="1"/>
</dbReference>
<feature type="chain" id="PRO_5046184999" description="lytic cellulose monooxygenase (C4-dehydrogenating)" evidence="17">
    <location>
        <begin position="17"/>
        <end position="359"/>
    </location>
</feature>
<evidence type="ECO:0000256" key="7">
    <source>
        <dbReference type="ARBA" id="ARBA00023002"/>
    </source>
</evidence>
<dbReference type="Pfam" id="PF00734">
    <property type="entry name" value="CBM_1"/>
    <property type="match status" value="1"/>
</dbReference>
<keyword evidence="19" id="KW-0378">Hydrolase</keyword>
<dbReference type="CDD" id="cd21175">
    <property type="entry name" value="LPMO_AA9"/>
    <property type="match status" value="1"/>
</dbReference>
<dbReference type="SMART" id="SM00236">
    <property type="entry name" value="fCBD"/>
    <property type="match status" value="1"/>
</dbReference>
<sequence>MKTGSILAALVASASAHTIFQKVSVNGADQGQLKGIRAPANNNPVTDVMSSDIICNAVTMKDSNVLTVPAGAKVGHWWGHEIGGASGPNDADNPIASSHKGPIIVYLAKVDNAATTGTSGLKWFKVAEAGLSNGKWAVDDLIANDGWSYFNMPTCIAPGQYLMRAELIALHNAGSQAGAQFYIGCAQINVTGDGSASPSNTVSFPGAYSASDPGILINIYGGSGKTDNGGKPYQIPGPALFTCPAGGSGGSSPAPATTASTPKPTSASAPKPVSTTASTPKPTNGSDSGTGAAHSTKCGGSKPASTTKASTPQPTNGGNSSVRAAALYGQCGGKGWTGPTSCASGTCKFSNDWYSQCLR</sequence>
<evidence type="ECO:0000256" key="15">
    <source>
        <dbReference type="ARBA" id="ARBA00047174"/>
    </source>
</evidence>
<evidence type="ECO:0000256" key="6">
    <source>
        <dbReference type="ARBA" id="ARBA00023001"/>
    </source>
</evidence>
<evidence type="ECO:0000313" key="20">
    <source>
        <dbReference type="Proteomes" id="UP001451303"/>
    </source>
</evidence>
<feature type="domain" description="CBM1" evidence="18">
    <location>
        <begin position="323"/>
        <end position="358"/>
    </location>
</feature>
<evidence type="ECO:0000256" key="4">
    <source>
        <dbReference type="ARBA" id="ARBA00022723"/>
    </source>
</evidence>
<dbReference type="InterPro" id="IPR000254">
    <property type="entry name" value="CBD"/>
</dbReference>
<feature type="compositionally biased region" description="Low complexity" evidence="16">
    <location>
        <begin position="251"/>
        <end position="283"/>
    </location>
</feature>
<evidence type="ECO:0000256" key="5">
    <source>
        <dbReference type="ARBA" id="ARBA00022729"/>
    </source>
</evidence>
<feature type="signal peptide" evidence="17">
    <location>
        <begin position="1"/>
        <end position="16"/>
    </location>
</feature>
<keyword evidence="6" id="KW-0136">Cellulose degradation</keyword>
<evidence type="ECO:0000256" key="12">
    <source>
        <dbReference type="ARBA" id="ARBA00023326"/>
    </source>
</evidence>
<feature type="compositionally biased region" description="Polar residues" evidence="16">
    <location>
        <begin position="303"/>
        <end position="321"/>
    </location>
</feature>
<evidence type="ECO:0000256" key="13">
    <source>
        <dbReference type="ARBA" id="ARBA00044502"/>
    </source>
</evidence>
<dbReference type="Pfam" id="PF03443">
    <property type="entry name" value="AA9"/>
    <property type="match status" value="1"/>
</dbReference>
<dbReference type="Proteomes" id="UP001451303">
    <property type="component" value="Unassembled WGS sequence"/>
</dbReference>
<keyword evidence="8" id="KW-0186">Copper</keyword>
<organism evidence="19 20">
    <name type="scientific">Neurospora intermedia</name>
    <dbReference type="NCBI Taxonomy" id="5142"/>
    <lineage>
        <taxon>Eukaryota</taxon>
        <taxon>Fungi</taxon>
        <taxon>Dikarya</taxon>
        <taxon>Ascomycota</taxon>
        <taxon>Pezizomycotina</taxon>
        <taxon>Sordariomycetes</taxon>
        <taxon>Sordariomycetidae</taxon>
        <taxon>Sordariales</taxon>
        <taxon>Sordariaceae</taxon>
        <taxon>Neurospora</taxon>
    </lineage>
</organism>
<feature type="region of interest" description="Disordered" evidence="16">
    <location>
        <begin position="244"/>
        <end position="321"/>
    </location>
</feature>
<comment type="cofactor">
    <cofactor evidence="1">
        <name>Cu(2+)</name>
        <dbReference type="ChEBI" id="CHEBI:29036"/>
    </cofactor>
</comment>
<evidence type="ECO:0000256" key="2">
    <source>
        <dbReference type="ARBA" id="ARBA00004613"/>
    </source>
</evidence>
<evidence type="ECO:0000256" key="14">
    <source>
        <dbReference type="ARBA" id="ARBA00045077"/>
    </source>
</evidence>
<comment type="subcellular location">
    <subcellularLocation>
        <location evidence="2">Secreted</location>
    </subcellularLocation>
</comment>
<evidence type="ECO:0000256" key="16">
    <source>
        <dbReference type="SAM" id="MobiDB-lite"/>
    </source>
</evidence>
<gene>
    <name evidence="19" type="ORF">QR685DRAFT_53068</name>
</gene>
<dbReference type="Gene3D" id="2.70.50.70">
    <property type="match status" value="1"/>
</dbReference>
<evidence type="ECO:0000256" key="17">
    <source>
        <dbReference type="SAM" id="SignalP"/>
    </source>
</evidence>
<protein>
    <recommendedName>
        <fullName evidence="15">lytic cellulose monooxygenase (C4-dehydrogenating)</fullName>
        <ecNumber evidence="15">1.14.99.56</ecNumber>
    </recommendedName>
</protein>
<dbReference type="PROSITE" id="PS51164">
    <property type="entry name" value="CBM1_2"/>
    <property type="match status" value="1"/>
</dbReference>
<evidence type="ECO:0000256" key="1">
    <source>
        <dbReference type="ARBA" id="ARBA00001973"/>
    </source>
</evidence>
<comment type="caution">
    <text evidence="19">The sequence shown here is derived from an EMBL/GenBank/DDBJ whole genome shotgun (WGS) entry which is preliminary data.</text>
</comment>
<reference evidence="19 20" key="1">
    <citation type="submission" date="2023-09" db="EMBL/GenBank/DDBJ databases">
        <title>Multi-omics analysis of a traditional fermented food reveals byproduct-associated fungal strains for waste-to-food upcycling.</title>
        <authorList>
            <consortium name="Lawrence Berkeley National Laboratory"/>
            <person name="Rekdal V.M."/>
            <person name="Villalobos-Escobedo J.M."/>
            <person name="Rodriguez-Valeron N."/>
            <person name="Garcia M.O."/>
            <person name="Vasquez D.P."/>
            <person name="Damayanti I."/>
            <person name="Sorensen P.M."/>
            <person name="Baidoo E.E."/>
            <person name="De Carvalho A.C."/>
            <person name="Riley R."/>
            <person name="Lipzen A."/>
            <person name="He G."/>
            <person name="Yan M."/>
            <person name="Haridas S."/>
            <person name="Daum C."/>
            <person name="Yoshinaga Y."/>
            <person name="Ng V."/>
            <person name="Grigoriev I.V."/>
            <person name="Munk R."/>
            <person name="Nuraida L."/>
            <person name="Wijaya C.H."/>
            <person name="Morales P.-C."/>
            <person name="Keasling J.D."/>
        </authorList>
    </citation>
    <scope>NUCLEOTIDE SEQUENCE [LARGE SCALE GENOMIC DNA]</scope>
    <source>
        <strain evidence="19 20">FGSC 2613</strain>
    </source>
</reference>
<keyword evidence="4" id="KW-0479">Metal-binding</keyword>
<keyword evidence="20" id="KW-1185">Reference proteome</keyword>
<dbReference type="InterPro" id="IPR035971">
    <property type="entry name" value="CBD_sf"/>
</dbReference>
<keyword evidence="11" id="KW-0119">Carbohydrate metabolism</keyword>
<dbReference type="EC" id="1.14.99.56" evidence="15"/>
<evidence type="ECO:0000256" key="8">
    <source>
        <dbReference type="ARBA" id="ARBA00023008"/>
    </source>
</evidence>
<accession>A0ABR3DSC5</accession>
<keyword evidence="10" id="KW-1015">Disulfide bond</keyword>
<evidence type="ECO:0000256" key="11">
    <source>
        <dbReference type="ARBA" id="ARBA00023277"/>
    </source>
</evidence>